<name>A0ACC4DX15_PURLI</name>
<dbReference type="EMBL" id="JBGNUJ010000004">
    <property type="protein sequence ID" value="KAL3959966.1"/>
    <property type="molecule type" value="Genomic_DNA"/>
</dbReference>
<accession>A0ACC4DX15</accession>
<sequence length="139" mass="15583">MCGVCETTVSKYKCPRCYLPYCSVACNKIHQANHPPDTKPKPEPAQAQEKAPAVSLLAKPRNNWTRDQGIKKGKAALRKARQLPGKEGEGVREYCTLIRMLLNEEEADDGGATATLQRQFAQQDADIIRQLMEEEKGRR</sequence>
<proteinExistence type="predicted"/>
<protein>
    <submittedName>
        <fullName evidence="1">Uncharacterized protein</fullName>
    </submittedName>
</protein>
<gene>
    <name evidence="1" type="ORF">ACCO45_005083</name>
</gene>
<comment type="caution">
    <text evidence="1">The sequence shown here is derived from an EMBL/GenBank/DDBJ whole genome shotgun (WGS) entry which is preliminary data.</text>
</comment>
<organism evidence="1 2">
    <name type="scientific">Purpureocillium lilacinum</name>
    <name type="common">Paecilomyces lilacinus</name>
    <dbReference type="NCBI Taxonomy" id="33203"/>
    <lineage>
        <taxon>Eukaryota</taxon>
        <taxon>Fungi</taxon>
        <taxon>Dikarya</taxon>
        <taxon>Ascomycota</taxon>
        <taxon>Pezizomycotina</taxon>
        <taxon>Sordariomycetes</taxon>
        <taxon>Hypocreomycetidae</taxon>
        <taxon>Hypocreales</taxon>
        <taxon>Ophiocordycipitaceae</taxon>
        <taxon>Purpureocillium</taxon>
    </lineage>
</organism>
<evidence type="ECO:0000313" key="2">
    <source>
        <dbReference type="Proteomes" id="UP001638806"/>
    </source>
</evidence>
<evidence type="ECO:0000313" key="1">
    <source>
        <dbReference type="EMBL" id="KAL3959966.1"/>
    </source>
</evidence>
<keyword evidence="2" id="KW-1185">Reference proteome</keyword>
<dbReference type="Proteomes" id="UP001638806">
    <property type="component" value="Unassembled WGS sequence"/>
</dbReference>
<reference evidence="1" key="1">
    <citation type="submission" date="2024-12" db="EMBL/GenBank/DDBJ databases">
        <title>Comparative genomics and development of molecular markers within Purpureocillium lilacinum and among Purpureocillium species.</title>
        <authorList>
            <person name="Yeh Z.-Y."/>
            <person name="Ni N.-T."/>
            <person name="Lo P.-H."/>
            <person name="Mushyakhwo K."/>
            <person name="Lin C.-F."/>
            <person name="Nai Y.-S."/>
        </authorList>
    </citation>
    <scope>NUCLEOTIDE SEQUENCE</scope>
    <source>
        <strain evidence="1">NCHU-NPUST-175</strain>
    </source>
</reference>